<dbReference type="EMBL" id="OW152828">
    <property type="protein sequence ID" value="CAH2044710.1"/>
    <property type="molecule type" value="Genomic_DNA"/>
</dbReference>
<proteinExistence type="predicted"/>
<keyword evidence="3" id="KW-1185">Reference proteome</keyword>
<name>A0ABN8I1W0_9NEOP</name>
<evidence type="ECO:0000313" key="3">
    <source>
        <dbReference type="Proteomes" id="UP000837857"/>
    </source>
</evidence>
<reference evidence="2" key="1">
    <citation type="submission" date="2022-03" db="EMBL/GenBank/DDBJ databases">
        <authorList>
            <person name="Martin H S."/>
        </authorList>
    </citation>
    <scope>NUCLEOTIDE SEQUENCE</scope>
</reference>
<feature type="region of interest" description="Disordered" evidence="1">
    <location>
        <begin position="50"/>
        <end position="97"/>
    </location>
</feature>
<gene>
    <name evidence="2" type="ORF">IPOD504_LOCUS4749</name>
</gene>
<dbReference type="Proteomes" id="UP000837857">
    <property type="component" value="Chromosome 16"/>
</dbReference>
<sequence>MTTWRVLEPISRGDRSASMLYNRPLKRRAEVPLSPCVCPDSIAVLCPQQRPPSSSLSYGGAVNDDVRSPGSGGTPGPLSQPPPQTLDATDPGNPLSSDGVVAVDGAPLFLTPLTCKLVASLQTVSKYRAHIKVEIANLLPALHDGLFDGILSGARRWSRVGFLWRAASGQPKGEGSPHIGRRAPRAAHAARTRQLTCLHSDLDPARRVRTLQRPIQS</sequence>
<evidence type="ECO:0000313" key="2">
    <source>
        <dbReference type="EMBL" id="CAH2044710.1"/>
    </source>
</evidence>
<accession>A0ABN8I1W0</accession>
<feature type="non-terminal residue" evidence="2">
    <location>
        <position position="217"/>
    </location>
</feature>
<protein>
    <submittedName>
        <fullName evidence="2">Uncharacterized protein</fullName>
    </submittedName>
</protein>
<organism evidence="2 3">
    <name type="scientific">Iphiclides podalirius</name>
    <name type="common">scarce swallowtail</name>
    <dbReference type="NCBI Taxonomy" id="110791"/>
    <lineage>
        <taxon>Eukaryota</taxon>
        <taxon>Metazoa</taxon>
        <taxon>Ecdysozoa</taxon>
        <taxon>Arthropoda</taxon>
        <taxon>Hexapoda</taxon>
        <taxon>Insecta</taxon>
        <taxon>Pterygota</taxon>
        <taxon>Neoptera</taxon>
        <taxon>Endopterygota</taxon>
        <taxon>Lepidoptera</taxon>
        <taxon>Glossata</taxon>
        <taxon>Ditrysia</taxon>
        <taxon>Papilionoidea</taxon>
        <taxon>Papilionidae</taxon>
        <taxon>Papilioninae</taxon>
        <taxon>Iphiclides</taxon>
    </lineage>
</organism>
<evidence type="ECO:0000256" key="1">
    <source>
        <dbReference type="SAM" id="MobiDB-lite"/>
    </source>
</evidence>